<evidence type="ECO:0000256" key="4">
    <source>
        <dbReference type="ARBA" id="ARBA00023136"/>
    </source>
</evidence>
<reference evidence="6" key="1">
    <citation type="submission" date="2020-05" db="UniProtKB">
        <authorList>
            <consortium name="EnsemblMetazoa"/>
        </authorList>
    </citation>
    <scope>IDENTIFICATION</scope>
    <source>
        <strain evidence="6">BB02</strain>
    </source>
</reference>
<gene>
    <name evidence="6" type="primary">106078296</name>
</gene>
<evidence type="ECO:0000256" key="3">
    <source>
        <dbReference type="ARBA" id="ARBA00022989"/>
    </source>
</evidence>
<evidence type="ECO:0000256" key="1">
    <source>
        <dbReference type="ARBA" id="ARBA00004141"/>
    </source>
</evidence>
<feature type="transmembrane region" description="Helical" evidence="5">
    <location>
        <begin position="138"/>
        <end position="161"/>
    </location>
</feature>
<name>A0A2C9M4B9_BIOGL</name>
<dbReference type="InterPro" id="IPR004031">
    <property type="entry name" value="PMP22/EMP/MP20/Claudin"/>
</dbReference>
<organism evidence="6 7">
    <name type="scientific">Biomphalaria glabrata</name>
    <name type="common">Bloodfluke planorb</name>
    <name type="synonym">Freshwater snail</name>
    <dbReference type="NCBI Taxonomy" id="6526"/>
    <lineage>
        <taxon>Eukaryota</taxon>
        <taxon>Metazoa</taxon>
        <taxon>Spiralia</taxon>
        <taxon>Lophotrochozoa</taxon>
        <taxon>Mollusca</taxon>
        <taxon>Gastropoda</taxon>
        <taxon>Heterobranchia</taxon>
        <taxon>Euthyneura</taxon>
        <taxon>Panpulmonata</taxon>
        <taxon>Hygrophila</taxon>
        <taxon>Lymnaeoidea</taxon>
        <taxon>Planorbidae</taxon>
        <taxon>Biomphalaria</taxon>
    </lineage>
</organism>
<dbReference type="Gene3D" id="1.20.140.150">
    <property type="match status" value="1"/>
</dbReference>
<dbReference type="EnsemblMetazoa" id="BGLB038365-RA">
    <property type="protein sequence ID" value="BGLB038365-PA"/>
    <property type="gene ID" value="BGLB038365"/>
</dbReference>
<dbReference type="KEGG" id="bgt:106078296"/>
<dbReference type="VEuPathDB" id="VectorBase:BGLAX_040518"/>
<dbReference type="GO" id="GO:0016020">
    <property type="term" value="C:membrane"/>
    <property type="evidence" value="ECO:0007669"/>
    <property type="project" value="UniProtKB-SubCell"/>
</dbReference>
<comment type="subcellular location">
    <subcellularLocation>
        <location evidence="1">Membrane</location>
        <topology evidence="1">Multi-pass membrane protein</topology>
    </subcellularLocation>
</comment>
<evidence type="ECO:0000313" key="7">
    <source>
        <dbReference type="Proteomes" id="UP000076420"/>
    </source>
</evidence>
<feature type="transmembrane region" description="Helical" evidence="5">
    <location>
        <begin position="97"/>
        <end position="118"/>
    </location>
</feature>
<sequence length="167" mass="18120">MILLIIGEVLHIVGLATPNWTTFSTYDGTFTLGLWKLCSTIGSCVEIPIDLKTDEMKVVDAFSIICALSGAGVLGLACFNLLARIQEKSESEPLRKFILKTGIFALVCVIISTCVYYVSIHQRFLNFNHLDVSKSIGFSFILSAVGGVVIGVGSVIFYVACLRHPSP</sequence>
<keyword evidence="4 5" id="KW-0472">Membrane</keyword>
<evidence type="ECO:0000256" key="2">
    <source>
        <dbReference type="ARBA" id="ARBA00022692"/>
    </source>
</evidence>
<keyword evidence="2 5" id="KW-0812">Transmembrane</keyword>
<feature type="transmembrane region" description="Helical" evidence="5">
    <location>
        <begin position="61"/>
        <end position="85"/>
    </location>
</feature>
<accession>A0A2C9M4B9</accession>
<dbReference type="VEuPathDB" id="VectorBase:BGLB038365"/>
<dbReference type="AlphaFoldDB" id="A0A2C9M4B9"/>
<dbReference type="Proteomes" id="UP000076420">
    <property type="component" value="Unassembled WGS sequence"/>
</dbReference>
<protein>
    <recommendedName>
        <fullName evidence="8">Claudin</fullName>
    </recommendedName>
</protein>
<proteinExistence type="predicted"/>
<evidence type="ECO:0008006" key="8">
    <source>
        <dbReference type="Google" id="ProtNLM"/>
    </source>
</evidence>
<evidence type="ECO:0000256" key="5">
    <source>
        <dbReference type="SAM" id="Phobius"/>
    </source>
</evidence>
<evidence type="ECO:0000313" key="6">
    <source>
        <dbReference type="EnsemblMetazoa" id="BGLB038365-PA"/>
    </source>
</evidence>
<keyword evidence="3 5" id="KW-1133">Transmembrane helix</keyword>
<dbReference type="Pfam" id="PF00822">
    <property type="entry name" value="PMP22_Claudin"/>
    <property type="match status" value="1"/>
</dbReference>